<evidence type="ECO:0000313" key="1">
    <source>
        <dbReference type="EMBL" id="MDM3927740.1"/>
    </source>
</evidence>
<comment type="caution">
    <text evidence="1">The sequence shown here is derived from an EMBL/GenBank/DDBJ whole genome shotgun (WGS) entry which is preliminary data.</text>
</comment>
<keyword evidence="2" id="KW-1185">Reference proteome</keyword>
<gene>
    <name evidence="1" type="ORF">QRB35_17150</name>
</gene>
<reference evidence="2" key="2">
    <citation type="submission" date="2023-06" db="EMBL/GenBank/DDBJ databases">
        <title>Itaconate inhibition of nontuberculous mycobacteria.</title>
        <authorList>
            <person name="Spilker T."/>
        </authorList>
    </citation>
    <scope>NUCLEOTIDE SEQUENCE [LARGE SCALE GENOMIC DNA]</scope>
    <source>
        <strain evidence="2">FLAC1071</strain>
    </source>
</reference>
<proteinExistence type="predicted"/>
<accession>A0ABT7P369</accession>
<sequence>MVAAIGYQDGDYHHGLPKLRVFGCERNGDINSIAELADPVSVWRGHAAALARCGYHRRLPDDRTDGASCG</sequence>
<organism evidence="1 2">
    <name type="scientific">Mycobacterium intracellulare subsp. chimaera</name>
    <dbReference type="NCBI Taxonomy" id="222805"/>
    <lineage>
        <taxon>Bacteria</taxon>
        <taxon>Bacillati</taxon>
        <taxon>Actinomycetota</taxon>
        <taxon>Actinomycetes</taxon>
        <taxon>Mycobacteriales</taxon>
        <taxon>Mycobacteriaceae</taxon>
        <taxon>Mycobacterium</taxon>
        <taxon>Mycobacterium avium complex (MAC)</taxon>
    </lineage>
</organism>
<dbReference type="RefSeq" id="WP_069954072.1">
    <property type="nucleotide sequence ID" value="NZ_CP012886.2"/>
</dbReference>
<dbReference type="Proteomes" id="UP001529272">
    <property type="component" value="Unassembled WGS sequence"/>
</dbReference>
<dbReference type="EMBL" id="JASZZX010000016">
    <property type="protein sequence ID" value="MDM3927740.1"/>
    <property type="molecule type" value="Genomic_DNA"/>
</dbReference>
<protein>
    <submittedName>
        <fullName evidence="1">Uncharacterized protein</fullName>
    </submittedName>
</protein>
<evidence type="ECO:0000313" key="2">
    <source>
        <dbReference type="Proteomes" id="UP001529272"/>
    </source>
</evidence>
<reference evidence="1 2" key="1">
    <citation type="submission" date="2023-06" db="EMBL/GenBank/DDBJ databases">
        <title>Itaconate inhibition of nontuberculous mycobacteria.</title>
        <authorList>
            <person name="Breen P."/>
            <person name="Zimbric M."/>
            <person name="Caverly L."/>
        </authorList>
    </citation>
    <scope>NUCLEOTIDE SEQUENCE [LARGE SCALE GENOMIC DNA]</scope>
    <source>
        <strain evidence="1 2">FLAC1071</strain>
    </source>
</reference>
<name>A0ABT7P369_MYCIT</name>